<dbReference type="SUPFAM" id="SSF54665">
    <property type="entry name" value="CO dehydrogenase molybdoprotein N-domain-like"/>
    <property type="match status" value="1"/>
</dbReference>
<dbReference type="Pfam" id="PF01315">
    <property type="entry name" value="Ald_Xan_dh_C"/>
    <property type="match status" value="1"/>
</dbReference>
<dbReference type="GO" id="GO:0016491">
    <property type="term" value="F:oxidoreductase activity"/>
    <property type="evidence" value="ECO:0007669"/>
    <property type="project" value="InterPro"/>
</dbReference>
<dbReference type="GO" id="GO:0005506">
    <property type="term" value="F:iron ion binding"/>
    <property type="evidence" value="ECO:0007669"/>
    <property type="project" value="InterPro"/>
</dbReference>
<evidence type="ECO:0000259" key="2">
    <source>
        <dbReference type="SMART" id="SM01008"/>
    </source>
</evidence>
<proteinExistence type="predicted"/>
<dbReference type="SMART" id="SM01008">
    <property type="entry name" value="Ald_Xan_dh_C"/>
    <property type="match status" value="1"/>
</dbReference>
<dbReference type="InterPro" id="IPR016208">
    <property type="entry name" value="Ald_Oxase/xanthine_DH-like"/>
</dbReference>
<gene>
    <name evidence="3" type="ORF">C8N44_1385</name>
</gene>
<dbReference type="Gene3D" id="3.30.365.10">
    <property type="entry name" value="Aldehyde oxidase/xanthine dehydrogenase, molybdopterin binding domain"/>
    <property type="match status" value="4"/>
</dbReference>
<dbReference type="Gene3D" id="3.90.1170.50">
    <property type="entry name" value="Aldehyde oxidase/xanthine dehydrogenase, a/b hammerhead"/>
    <property type="match status" value="1"/>
</dbReference>
<dbReference type="SUPFAM" id="SSF56003">
    <property type="entry name" value="Molybdenum cofactor-binding domain"/>
    <property type="match status" value="1"/>
</dbReference>
<dbReference type="RefSeq" id="WP_107978673.1">
    <property type="nucleotide sequence ID" value="NZ_BMEZ01000038.1"/>
</dbReference>
<dbReference type="AlphaFoldDB" id="A0A2T6A6G6"/>
<feature type="domain" description="Aldehyde oxidase/xanthine dehydrogenase a/b hammerhead" evidence="2">
    <location>
        <begin position="29"/>
        <end position="140"/>
    </location>
</feature>
<sequence>MPDTLDPHVRFGSNSGQPVTRRDGLAKVTGTATFAADNTPDNMLYAVFVPAAIARGRVTGLDTEAAAAHPGVTHVLTPQNRPPLQGDPSDKPTMFSFRFEALQDDSVRYAGQPIALVVAETLEAANEGARLLNPKYERLTPRTDIDDAEPYAFEAAGFGLPANTVHGNPEAGHASAAQAIDVTYETAPQYHNAMETHAVVAKWEGDHLTLDMPSQAISMSCAGFAYYFGIPAENVTVRSPYLGGGFGSKAIPTGPYVLAILAARMTGRPVKMMLTRQQMFGPVGHRGQTRQRLRLGADDTGRLTVIDHEGIAATSTFDDFVEPAANASQGIYAAGALRSTHRAVKLDIGTPGPMRAPGEASGSAVLECALDELAEKLGLDPLELRLKNYAETEPGTGKPYSSKALRECYAQGAERFGWNSRPRAPGQMRDEDGLLVGWGMGTAFFPCPMFMAEANATLRADSTAVVETSAVDMGQGAWTALAQIAADSLGLPLDKVDFQAGRSGLPDGGVAGGSGHTATAGGALHAAGGDVIRQLGEIAAADPDSPLYGAGNAGFVARDGRLYVAGDESRSEAYTDILARSGGAEIAGNGSASRAPETAEQHAMNAHGAVFAEVKIDPDLCQMRVTRLVGAFAAGRIINPRLAESQLFGGMIWGISFALHEEARHDHKRGHIVNADLAGYHVPVNADVSGLDVITVHEEDPYVNALGIKGVGEIGITGTVGAIGNAIWHATGKRVRRFPIRIEDLLTS</sequence>
<organism evidence="3 4">
    <name type="scientific">Allosediminivita pacifica</name>
    <dbReference type="NCBI Taxonomy" id="1267769"/>
    <lineage>
        <taxon>Bacteria</taxon>
        <taxon>Pseudomonadati</taxon>
        <taxon>Pseudomonadota</taxon>
        <taxon>Alphaproteobacteria</taxon>
        <taxon>Rhodobacterales</taxon>
        <taxon>Paracoccaceae</taxon>
        <taxon>Allosediminivita</taxon>
    </lineage>
</organism>
<dbReference type="InterPro" id="IPR046867">
    <property type="entry name" value="AldOxase/xan_DH_MoCoBD2"/>
</dbReference>
<dbReference type="EMBL" id="QBKN01000038">
    <property type="protein sequence ID" value="PTX39375.1"/>
    <property type="molecule type" value="Genomic_DNA"/>
</dbReference>
<comment type="caution">
    <text evidence="3">The sequence shown here is derived from an EMBL/GenBank/DDBJ whole genome shotgun (WGS) entry which is preliminary data.</text>
</comment>
<feature type="region of interest" description="Disordered" evidence="1">
    <location>
        <begin position="1"/>
        <end position="22"/>
    </location>
</feature>
<reference evidence="3 4" key="1">
    <citation type="submission" date="2018-04" db="EMBL/GenBank/DDBJ databases">
        <title>Genomic Encyclopedia of Archaeal and Bacterial Type Strains, Phase II (KMG-II): from individual species to whole genera.</title>
        <authorList>
            <person name="Goeker M."/>
        </authorList>
    </citation>
    <scope>NUCLEOTIDE SEQUENCE [LARGE SCALE GENOMIC DNA]</scope>
    <source>
        <strain evidence="3 4">DSM 29329</strain>
    </source>
</reference>
<keyword evidence="4" id="KW-1185">Reference proteome</keyword>
<dbReference type="InterPro" id="IPR000674">
    <property type="entry name" value="Ald_Oxase/Xan_DH_a/b"/>
</dbReference>
<dbReference type="Pfam" id="PF02738">
    <property type="entry name" value="MoCoBD_1"/>
    <property type="match status" value="1"/>
</dbReference>
<dbReference type="PANTHER" id="PTHR11908:SF153">
    <property type="entry name" value="DEHYDROGENASE"/>
    <property type="match status" value="1"/>
</dbReference>
<dbReference type="Pfam" id="PF20256">
    <property type="entry name" value="MoCoBD_2"/>
    <property type="match status" value="1"/>
</dbReference>
<dbReference type="PANTHER" id="PTHR11908">
    <property type="entry name" value="XANTHINE DEHYDROGENASE"/>
    <property type="match status" value="1"/>
</dbReference>
<evidence type="ECO:0000313" key="4">
    <source>
        <dbReference type="Proteomes" id="UP000244069"/>
    </source>
</evidence>
<protein>
    <submittedName>
        <fullName evidence="3">Xanthine dehydrogenase YagR molybdenum-binding subunit</fullName>
    </submittedName>
</protein>
<dbReference type="InterPro" id="IPR037165">
    <property type="entry name" value="AldOxase/xan_DH_Mopterin-bd_sf"/>
</dbReference>
<name>A0A2T6A6G6_9RHOB</name>
<evidence type="ECO:0000313" key="3">
    <source>
        <dbReference type="EMBL" id="PTX39375.1"/>
    </source>
</evidence>
<dbReference type="OrthoDB" id="8428274at2"/>
<accession>A0A2T6A6G6</accession>
<dbReference type="Proteomes" id="UP000244069">
    <property type="component" value="Unassembled WGS sequence"/>
</dbReference>
<dbReference type="InterPro" id="IPR036856">
    <property type="entry name" value="Ald_Oxase/Xan_DH_a/b_sf"/>
</dbReference>
<dbReference type="InterPro" id="IPR008274">
    <property type="entry name" value="AldOxase/xan_DH_MoCoBD1"/>
</dbReference>
<evidence type="ECO:0000256" key="1">
    <source>
        <dbReference type="SAM" id="MobiDB-lite"/>
    </source>
</evidence>